<evidence type="ECO:0000313" key="2">
    <source>
        <dbReference type="EMBL" id="NYE42170.1"/>
    </source>
</evidence>
<proteinExistence type="predicted"/>
<dbReference type="PIRSF" id="PIRSF010260">
    <property type="entry name" value="UCP010260"/>
    <property type="match status" value="1"/>
</dbReference>
<comment type="caution">
    <text evidence="2">The sequence shown here is derived from an EMBL/GenBank/DDBJ whole genome shotgun (WGS) entry which is preliminary data.</text>
</comment>
<evidence type="ECO:0000259" key="1">
    <source>
        <dbReference type="Pfam" id="PF09348"/>
    </source>
</evidence>
<evidence type="ECO:0000313" key="3">
    <source>
        <dbReference type="Proteomes" id="UP000530403"/>
    </source>
</evidence>
<dbReference type="Proteomes" id="UP000530403">
    <property type="component" value="Unassembled WGS sequence"/>
</dbReference>
<organism evidence="2 3">
    <name type="scientific">Streptomyces fulvorobeus</name>
    <dbReference type="NCBI Taxonomy" id="284028"/>
    <lineage>
        <taxon>Bacteria</taxon>
        <taxon>Bacillati</taxon>
        <taxon>Actinomycetota</taxon>
        <taxon>Actinomycetes</taxon>
        <taxon>Kitasatosporales</taxon>
        <taxon>Streptomycetaceae</taxon>
        <taxon>Streptomyces</taxon>
    </lineage>
</organism>
<dbReference type="Pfam" id="PF09348">
    <property type="entry name" value="DUF1990"/>
    <property type="match status" value="1"/>
</dbReference>
<dbReference type="PANTHER" id="PTHR34202:SF1">
    <property type="entry name" value="UPF0548 PROTEIN"/>
    <property type="match status" value="1"/>
</dbReference>
<dbReference type="EMBL" id="JACCCF010000001">
    <property type="protein sequence ID" value="NYE42170.1"/>
    <property type="molecule type" value="Genomic_DNA"/>
</dbReference>
<dbReference type="RefSeq" id="WP_179764107.1">
    <property type="nucleotide sequence ID" value="NZ_BAAAUE010000012.1"/>
</dbReference>
<dbReference type="PANTHER" id="PTHR34202">
    <property type="entry name" value="UPF0548 PROTEIN"/>
    <property type="match status" value="1"/>
</dbReference>
<feature type="domain" description="DUF1990" evidence="1">
    <location>
        <begin position="13"/>
        <end position="177"/>
    </location>
</feature>
<protein>
    <submittedName>
        <fullName evidence="2">Uncharacterized protein (UPF0548 family)</fullName>
    </submittedName>
</protein>
<dbReference type="AlphaFoldDB" id="A0A7Y9HCX3"/>
<gene>
    <name evidence="2" type="ORF">HEB29_003181</name>
</gene>
<dbReference type="InterPro" id="IPR018960">
    <property type="entry name" value="DUF1990"/>
</dbReference>
<accession>A0A7Y9HCX3</accession>
<sequence length="181" mass="19884">MTGPSDDPADSLTYAPAGATRPGDARWVTRVPGYRRYERSVVIGRGDDDWRAASDAVLRWGIKRRSGFRVTPLGDAGERVSEGSAYRITAAYGPLAVHEPVLVVAVVDTPERCGFAYGTLPGHPVSGEEAFVVSRAPDGRVVLTLRSLTNRAPGGVWRHLFPLLLVAQRVYRARYRRALRR</sequence>
<name>A0A7Y9HCX3_9ACTN</name>
<reference evidence="2 3" key="1">
    <citation type="submission" date="2020-07" db="EMBL/GenBank/DDBJ databases">
        <title>Sequencing the genomes of 1000 actinobacteria strains.</title>
        <authorList>
            <person name="Klenk H.-P."/>
        </authorList>
    </citation>
    <scope>NUCLEOTIDE SEQUENCE [LARGE SCALE GENOMIC DNA]</scope>
    <source>
        <strain evidence="2 3">DSM 41455</strain>
    </source>
</reference>
<dbReference type="InterPro" id="IPR014457">
    <property type="entry name" value="UCP010260"/>
</dbReference>